<keyword evidence="1" id="KW-0472">Membrane</keyword>
<protein>
    <submittedName>
        <fullName evidence="2">Uncharacterized protein</fullName>
    </submittedName>
</protein>
<feature type="transmembrane region" description="Helical" evidence="1">
    <location>
        <begin position="6"/>
        <end position="24"/>
    </location>
</feature>
<keyword evidence="3" id="KW-1185">Reference proteome</keyword>
<dbReference type="Proteomes" id="UP000499080">
    <property type="component" value="Unassembled WGS sequence"/>
</dbReference>
<dbReference type="OrthoDB" id="10474724at2759"/>
<evidence type="ECO:0000313" key="3">
    <source>
        <dbReference type="Proteomes" id="UP000499080"/>
    </source>
</evidence>
<comment type="caution">
    <text evidence="2">The sequence shown here is derived from an EMBL/GenBank/DDBJ whole genome shotgun (WGS) entry which is preliminary data.</text>
</comment>
<accession>A0A4Y2IHC4</accession>
<proteinExistence type="predicted"/>
<dbReference type="EMBL" id="BGPR01002617">
    <property type="protein sequence ID" value="GBM76376.1"/>
    <property type="molecule type" value="Genomic_DNA"/>
</dbReference>
<evidence type="ECO:0000256" key="1">
    <source>
        <dbReference type="SAM" id="Phobius"/>
    </source>
</evidence>
<sequence>MKDFRANMSALVFNDWILMVIYLLKRTYQRYRLRHGIGRGRTQSSVMMHPVSVTQVSSMVETQTSQVGLHYRTRNGDRPRDIANSVSEGNALIEDVAVIGRGGLVVESRLWDRRVSGPRPDSTEDPPCIGPAAGQIIRSVQTPSRWCCVEAWSRDASPGVVLVI</sequence>
<name>A0A4Y2IHC4_ARAVE</name>
<reference evidence="2 3" key="1">
    <citation type="journal article" date="2019" name="Sci. Rep.">
        <title>Orb-weaving spider Araneus ventricosus genome elucidates the spidroin gene catalogue.</title>
        <authorList>
            <person name="Kono N."/>
            <person name="Nakamura H."/>
            <person name="Ohtoshi R."/>
            <person name="Moran D.A.P."/>
            <person name="Shinohara A."/>
            <person name="Yoshida Y."/>
            <person name="Fujiwara M."/>
            <person name="Mori M."/>
            <person name="Tomita M."/>
            <person name="Arakawa K."/>
        </authorList>
    </citation>
    <scope>NUCLEOTIDE SEQUENCE [LARGE SCALE GENOMIC DNA]</scope>
</reference>
<gene>
    <name evidence="2" type="ORF">AVEN_165977_1</name>
</gene>
<keyword evidence="1" id="KW-1133">Transmembrane helix</keyword>
<evidence type="ECO:0000313" key="2">
    <source>
        <dbReference type="EMBL" id="GBM76376.1"/>
    </source>
</evidence>
<dbReference type="AlphaFoldDB" id="A0A4Y2IHC4"/>
<organism evidence="2 3">
    <name type="scientific">Araneus ventricosus</name>
    <name type="common">Orbweaver spider</name>
    <name type="synonym">Epeira ventricosa</name>
    <dbReference type="NCBI Taxonomy" id="182803"/>
    <lineage>
        <taxon>Eukaryota</taxon>
        <taxon>Metazoa</taxon>
        <taxon>Ecdysozoa</taxon>
        <taxon>Arthropoda</taxon>
        <taxon>Chelicerata</taxon>
        <taxon>Arachnida</taxon>
        <taxon>Araneae</taxon>
        <taxon>Araneomorphae</taxon>
        <taxon>Entelegynae</taxon>
        <taxon>Araneoidea</taxon>
        <taxon>Araneidae</taxon>
        <taxon>Araneus</taxon>
    </lineage>
</organism>
<keyword evidence="1" id="KW-0812">Transmembrane</keyword>